<evidence type="ECO:0000313" key="3">
    <source>
        <dbReference type="Proteomes" id="UP000282574"/>
    </source>
</evidence>
<dbReference type="PANTHER" id="PTHR30007:SF1">
    <property type="entry name" value="BLR1914 PROTEIN"/>
    <property type="match status" value="1"/>
</dbReference>
<dbReference type="EMBL" id="RSCK01000151">
    <property type="protein sequence ID" value="RUT00132.1"/>
    <property type="molecule type" value="Genomic_DNA"/>
</dbReference>
<comment type="caution">
    <text evidence="2">The sequence shown here is derived from an EMBL/GenBank/DDBJ whole genome shotgun (WGS) entry which is preliminary data.</text>
</comment>
<feature type="domain" description="Transposase IS4-like" evidence="1">
    <location>
        <begin position="17"/>
        <end position="157"/>
    </location>
</feature>
<dbReference type="NCBIfam" id="NF033580">
    <property type="entry name" value="transpos_IS5_3"/>
    <property type="match status" value="1"/>
</dbReference>
<dbReference type="Pfam" id="PF01609">
    <property type="entry name" value="DDE_Tnp_1"/>
    <property type="match status" value="1"/>
</dbReference>
<evidence type="ECO:0000259" key="1">
    <source>
        <dbReference type="Pfam" id="PF01609"/>
    </source>
</evidence>
<dbReference type="InterPro" id="IPR002559">
    <property type="entry name" value="Transposase_11"/>
</dbReference>
<reference evidence="2 3" key="1">
    <citation type="journal article" date="2019" name="Genome Biol. Evol.">
        <title>Day and night: Metabolic profiles and evolutionary relationships of six axenic non-marine cyanobacteria.</title>
        <authorList>
            <person name="Will S.E."/>
            <person name="Henke P."/>
            <person name="Boedeker C."/>
            <person name="Huang S."/>
            <person name="Brinkmann H."/>
            <person name="Rohde M."/>
            <person name="Jarek M."/>
            <person name="Friedl T."/>
            <person name="Seufert S."/>
            <person name="Schumacher M."/>
            <person name="Overmann J."/>
            <person name="Neumann-Schaal M."/>
            <person name="Petersen J."/>
        </authorList>
    </citation>
    <scope>NUCLEOTIDE SEQUENCE [LARGE SCALE GENOMIC DNA]</scope>
    <source>
        <strain evidence="2 3">SAG 39.79</strain>
    </source>
</reference>
<sequence length="159" mass="18578">MLSEIEQVQQREALGRSKGGFSTKIHLRCDGNGLPITFLLTVGERHETVVFEQLMEQGAVKRTTGGRPRIRPHRIVGDKGYSSGAIRRYLRRRGIRLTIPRKDNEKHRGKFDKSIYRARNVVERCFNRLKQFRRIATRYEKKAENYLAMLTLASIHLWL</sequence>
<dbReference type="Proteomes" id="UP000282574">
    <property type="component" value="Unassembled WGS sequence"/>
</dbReference>
<accession>A0AB37U9B7</accession>
<gene>
    <name evidence="2" type="ORF">DSM107010_68510</name>
</gene>
<dbReference type="GO" id="GO:0006313">
    <property type="term" value="P:DNA transposition"/>
    <property type="evidence" value="ECO:0007669"/>
    <property type="project" value="InterPro"/>
</dbReference>
<dbReference type="AlphaFoldDB" id="A0AB37U9B7"/>
<name>A0AB37U9B7_9CYAN</name>
<dbReference type="GO" id="GO:0003677">
    <property type="term" value="F:DNA binding"/>
    <property type="evidence" value="ECO:0007669"/>
    <property type="project" value="InterPro"/>
</dbReference>
<keyword evidence="3" id="KW-1185">Reference proteome</keyword>
<organism evidence="2 3">
    <name type="scientific">Chroococcidiopsis cubana SAG 39.79</name>
    <dbReference type="NCBI Taxonomy" id="388085"/>
    <lineage>
        <taxon>Bacteria</taxon>
        <taxon>Bacillati</taxon>
        <taxon>Cyanobacteriota</taxon>
        <taxon>Cyanophyceae</taxon>
        <taxon>Chroococcidiopsidales</taxon>
        <taxon>Chroococcidiopsidaceae</taxon>
        <taxon>Chroococcidiopsis</taxon>
    </lineage>
</organism>
<dbReference type="PANTHER" id="PTHR30007">
    <property type="entry name" value="PHP DOMAIN PROTEIN"/>
    <property type="match status" value="1"/>
</dbReference>
<evidence type="ECO:0000313" key="2">
    <source>
        <dbReference type="EMBL" id="RUT00132.1"/>
    </source>
</evidence>
<dbReference type="GO" id="GO:0004803">
    <property type="term" value="F:transposase activity"/>
    <property type="evidence" value="ECO:0007669"/>
    <property type="project" value="InterPro"/>
</dbReference>
<protein>
    <submittedName>
        <fullName evidence="2">IS5 family transposase</fullName>
    </submittedName>
</protein>
<proteinExistence type="predicted"/>